<dbReference type="PROSITE" id="PS51257">
    <property type="entry name" value="PROKAR_LIPOPROTEIN"/>
    <property type="match status" value="1"/>
</dbReference>
<dbReference type="GO" id="GO:0009253">
    <property type="term" value="P:peptidoglycan catabolic process"/>
    <property type="evidence" value="ECO:0007669"/>
    <property type="project" value="InterPro"/>
</dbReference>
<sequence>MWRIGAAFLAVAIMAAGCGPRAPQSTGQSGAAALPAVVVNPPRFGDDKPHPWDGRDPSSYPVHGIDAARFQTGVDWLQAREAGVSFAFLKATEGGDMLDPEFRSHWQGAGRAGIPRGAYHFFYFCRPAIEQARWFIANVPRSPGALPPVLDMEWNAHSPTCRLRPDGAKVRAEAGIFLDALERHYGQRPIVYTTVDFYRDNDMGRLPRVEFWLRSVAGHPSKVYPGQDWRFWQYSGTGRVPGFPGRTDLNVFSGSVGDWQRWLAARRQ</sequence>
<evidence type="ECO:0000313" key="5">
    <source>
        <dbReference type="EMBL" id="MBL4916232.1"/>
    </source>
</evidence>
<dbReference type="Proteomes" id="UP000648908">
    <property type="component" value="Unassembled WGS sequence"/>
</dbReference>
<dbReference type="CDD" id="cd06413">
    <property type="entry name" value="GH25_muramidase_1"/>
    <property type="match status" value="1"/>
</dbReference>
<dbReference type="Pfam" id="PF01183">
    <property type="entry name" value="Glyco_hydro_25"/>
    <property type="match status" value="1"/>
</dbReference>
<feature type="chain" id="PRO_5035473710" evidence="4">
    <location>
        <begin position="16"/>
        <end position="268"/>
    </location>
</feature>
<comment type="similarity">
    <text evidence="1">Belongs to the glycosyl hydrolase 25 family.</text>
</comment>
<protein>
    <submittedName>
        <fullName evidence="5">Glycoside hydrolase family 25 protein</fullName>
    </submittedName>
</protein>
<keyword evidence="6" id="KW-1185">Reference proteome</keyword>
<name>A0A8K0XZX2_9RHOB</name>
<dbReference type="PANTHER" id="PTHR34135:SF2">
    <property type="entry name" value="LYSOZYME"/>
    <property type="match status" value="1"/>
</dbReference>
<gene>
    <name evidence="5" type="ORF">JL811_03275</name>
</gene>
<dbReference type="RefSeq" id="WP_202686892.1">
    <property type="nucleotide sequence ID" value="NZ_JAESVN010000001.1"/>
</dbReference>
<reference evidence="5" key="1">
    <citation type="submission" date="2021-01" db="EMBL/GenBank/DDBJ databases">
        <title>Tabrizicola alba sp. nov. a motile alkaliphilic bacterium isolated from a soda lake.</title>
        <authorList>
            <person name="Szuroczki S."/>
            <person name="Abbaszade G."/>
            <person name="Schumann P."/>
            <person name="Toth E."/>
        </authorList>
    </citation>
    <scope>NUCLEOTIDE SEQUENCE</scope>
    <source>
        <strain evidence="5">DMG-N-6</strain>
    </source>
</reference>
<keyword evidence="4" id="KW-0732">Signal</keyword>
<accession>A0A8K0XZX2</accession>
<dbReference type="GO" id="GO:0016998">
    <property type="term" value="P:cell wall macromolecule catabolic process"/>
    <property type="evidence" value="ECO:0007669"/>
    <property type="project" value="InterPro"/>
</dbReference>
<dbReference type="PANTHER" id="PTHR34135">
    <property type="entry name" value="LYSOZYME"/>
    <property type="match status" value="1"/>
</dbReference>
<dbReference type="GO" id="GO:0016052">
    <property type="term" value="P:carbohydrate catabolic process"/>
    <property type="evidence" value="ECO:0007669"/>
    <property type="project" value="TreeGrafter"/>
</dbReference>
<evidence type="ECO:0000313" key="6">
    <source>
        <dbReference type="Proteomes" id="UP000648908"/>
    </source>
</evidence>
<dbReference type="EMBL" id="JAESVN010000001">
    <property type="protein sequence ID" value="MBL4916232.1"/>
    <property type="molecule type" value="Genomic_DNA"/>
</dbReference>
<evidence type="ECO:0000256" key="2">
    <source>
        <dbReference type="ARBA" id="ARBA00022801"/>
    </source>
</evidence>
<dbReference type="SMART" id="SM00641">
    <property type="entry name" value="Glyco_25"/>
    <property type="match status" value="1"/>
</dbReference>
<evidence type="ECO:0000256" key="3">
    <source>
        <dbReference type="ARBA" id="ARBA00023295"/>
    </source>
</evidence>
<proteinExistence type="inferred from homology"/>
<comment type="caution">
    <text evidence="5">The sequence shown here is derived from an EMBL/GenBank/DDBJ whole genome shotgun (WGS) entry which is preliminary data.</text>
</comment>
<keyword evidence="3" id="KW-0326">Glycosidase</keyword>
<dbReference type="InterPro" id="IPR017853">
    <property type="entry name" value="GH"/>
</dbReference>
<keyword evidence="2 5" id="KW-0378">Hydrolase</keyword>
<feature type="signal peptide" evidence="4">
    <location>
        <begin position="1"/>
        <end position="15"/>
    </location>
</feature>
<dbReference type="AlphaFoldDB" id="A0A8K0XZX2"/>
<dbReference type="PROSITE" id="PS51904">
    <property type="entry name" value="GLYCOSYL_HYDROL_F25_2"/>
    <property type="match status" value="1"/>
</dbReference>
<dbReference type="GO" id="GO:0003796">
    <property type="term" value="F:lysozyme activity"/>
    <property type="evidence" value="ECO:0007669"/>
    <property type="project" value="InterPro"/>
</dbReference>
<dbReference type="Gene3D" id="3.20.20.80">
    <property type="entry name" value="Glycosidases"/>
    <property type="match status" value="1"/>
</dbReference>
<dbReference type="SUPFAM" id="SSF51445">
    <property type="entry name" value="(Trans)glycosidases"/>
    <property type="match status" value="1"/>
</dbReference>
<dbReference type="InterPro" id="IPR018077">
    <property type="entry name" value="Glyco_hydro_fam25_subgr"/>
</dbReference>
<dbReference type="InterPro" id="IPR002053">
    <property type="entry name" value="Glyco_hydro_25"/>
</dbReference>
<evidence type="ECO:0000256" key="4">
    <source>
        <dbReference type="SAM" id="SignalP"/>
    </source>
</evidence>
<organism evidence="5 6">
    <name type="scientific">Szabonella alba</name>
    <dbReference type="NCBI Taxonomy" id="2804194"/>
    <lineage>
        <taxon>Bacteria</taxon>
        <taxon>Pseudomonadati</taxon>
        <taxon>Pseudomonadota</taxon>
        <taxon>Alphaproteobacteria</taxon>
        <taxon>Rhodobacterales</taxon>
        <taxon>Paracoccaceae</taxon>
        <taxon>Szabonella</taxon>
    </lineage>
</organism>
<evidence type="ECO:0000256" key="1">
    <source>
        <dbReference type="ARBA" id="ARBA00010646"/>
    </source>
</evidence>